<dbReference type="EMBL" id="CM029050">
    <property type="protein sequence ID" value="KAG2564862.1"/>
    <property type="molecule type" value="Genomic_DNA"/>
</dbReference>
<feature type="compositionally biased region" description="Basic residues" evidence="1">
    <location>
        <begin position="138"/>
        <end position="158"/>
    </location>
</feature>
<dbReference type="Proteomes" id="UP000823388">
    <property type="component" value="Chromosome 7N"/>
</dbReference>
<reference evidence="2" key="1">
    <citation type="submission" date="2020-05" db="EMBL/GenBank/DDBJ databases">
        <title>WGS assembly of Panicum virgatum.</title>
        <authorList>
            <person name="Lovell J.T."/>
            <person name="Jenkins J."/>
            <person name="Shu S."/>
            <person name="Juenger T.E."/>
            <person name="Schmutz J."/>
        </authorList>
    </citation>
    <scope>NUCLEOTIDE SEQUENCE</scope>
    <source>
        <strain evidence="2">AP13</strain>
    </source>
</reference>
<proteinExistence type="predicted"/>
<feature type="region of interest" description="Disordered" evidence="1">
    <location>
        <begin position="115"/>
        <end position="192"/>
    </location>
</feature>
<dbReference type="EMBL" id="CM029050">
    <property type="protein sequence ID" value="KAG2564861.1"/>
    <property type="molecule type" value="Genomic_DNA"/>
</dbReference>
<feature type="compositionally biased region" description="Low complexity" evidence="1">
    <location>
        <begin position="115"/>
        <end position="125"/>
    </location>
</feature>
<evidence type="ECO:0000256" key="1">
    <source>
        <dbReference type="SAM" id="MobiDB-lite"/>
    </source>
</evidence>
<comment type="caution">
    <text evidence="2">The sequence shown here is derived from an EMBL/GenBank/DDBJ whole genome shotgun (WGS) entry which is preliminary data.</text>
</comment>
<dbReference type="AlphaFoldDB" id="A0A8T0PWY3"/>
<accession>A0A8T0PWY3</accession>
<evidence type="ECO:0000313" key="2">
    <source>
        <dbReference type="EMBL" id="KAG2564862.1"/>
    </source>
</evidence>
<gene>
    <name evidence="2" type="ORF">PVAP13_7NG028800</name>
</gene>
<name>A0A8T0PWY3_PANVG</name>
<protein>
    <submittedName>
        <fullName evidence="2">Uncharacterized protein</fullName>
    </submittedName>
</protein>
<sequence>MEEERKVDAAAFGFPGPHVSGGSASASWAAPWLSTSSRLGLQSRCTLARRPRRRALSPLARASRTRRRPWLLHPMWCSLWSETPATSARWFWTPPSAPSPASAPAACWWTARAPPLPSRARSPRLQARQAATPSTRQSRGRRRRPRRDAGHLRRRPAKRPWSPGSPRSSPTSARRPTWARPAAATAARSPTRSRWPARWWAWASPWPSPTPRGSMRRCSSTRCPRARRARASWTSSATACCAASSGTGAACATSSRTSAWRWRSGTVRRRRMCCPEPRCTARCSLLWWPMATAT</sequence>
<keyword evidence="3" id="KW-1185">Reference proteome</keyword>
<organism evidence="2 3">
    <name type="scientific">Panicum virgatum</name>
    <name type="common">Blackwell switchgrass</name>
    <dbReference type="NCBI Taxonomy" id="38727"/>
    <lineage>
        <taxon>Eukaryota</taxon>
        <taxon>Viridiplantae</taxon>
        <taxon>Streptophyta</taxon>
        <taxon>Embryophyta</taxon>
        <taxon>Tracheophyta</taxon>
        <taxon>Spermatophyta</taxon>
        <taxon>Magnoliopsida</taxon>
        <taxon>Liliopsida</taxon>
        <taxon>Poales</taxon>
        <taxon>Poaceae</taxon>
        <taxon>PACMAD clade</taxon>
        <taxon>Panicoideae</taxon>
        <taxon>Panicodae</taxon>
        <taxon>Paniceae</taxon>
        <taxon>Panicinae</taxon>
        <taxon>Panicum</taxon>
        <taxon>Panicum sect. Hiantes</taxon>
    </lineage>
</organism>
<feature type="compositionally biased region" description="Low complexity" evidence="1">
    <location>
        <begin position="159"/>
        <end position="192"/>
    </location>
</feature>
<evidence type="ECO:0000313" key="3">
    <source>
        <dbReference type="Proteomes" id="UP000823388"/>
    </source>
</evidence>